<accession>A0A160VIM1</accession>
<dbReference type="CDD" id="cd01300">
    <property type="entry name" value="YtcJ_like"/>
    <property type="match status" value="1"/>
</dbReference>
<organism evidence="2">
    <name type="scientific">hydrothermal vent metagenome</name>
    <dbReference type="NCBI Taxonomy" id="652676"/>
    <lineage>
        <taxon>unclassified sequences</taxon>
        <taxon>metagenomes</taxon>
        <taxon>ecological metagenomes</taxon>
    </lineage>
</organism>
<evidence type="ECO:0000313" key="2">
    <source>
        <dbReference type="EMBL" id="CUV10402.1"/>
    </source>
</evidence>
<dbReference type="Gene3D" id="3.10.310.70">
    <property type="match status" value="1"/>
</dbReference>
<sequence length="584" mass="64827">MKKIVNLLLITTPLFAVDLIFFGGNILTMDDNQPVVEAIAVEDGLITAIGTKENIIKLRTWKTKIVNLQGKTLMPGLIEAHCHPIATAVLSQVVNISGFTYNSRAEIMATIGAAVEKASPGKWVLAFGWDPVLVKDLRNPTLAELDSISTEVPIFILTQMMHQAFVNNAVYKTAKITRNTPDPPGGGTFLKDVDGNLNGVIYEFSALQKILKKMPKTPQGTAELLLNLQYAQYAKAGYTTIAALGPVNIAGYPLNFMASLSQNANVPVRSFVYPLKKQLDRSAWPSGYGNDHFRIKGVKLYMDGSPYTGGAAFAEPYLNTEVTLKRMKLQPNHRGKVNYSEASLLQTLTKYHNAGYQIAIHAQGEIAIQMILNAFTEIMENYPRPDHRHRLEHNALITKNQIIQAQKLGLTLSFFMDHVYYYGEQLPQIVGPDRAARFMPLGSAFAVGHRASIHTDNPATPVDPFRVISTAVTRKTKDRGYILGPTERVTINDALKAVTINAAWQLFEDDQRGSITVGKAADFVLLSHNPLRIQPENIKNISALCTWIDGIKINTSPWTWTNFKLLLLIVIDYLRTAINNWLNM</sequence>
<dbReference type="SUPFAM" id="SSF51338">
    <property type="entry name" value="Composite domain of metallo-dependent hydrolases"/>
    <property type="match status" value="1"/>
</dbReference>
<dbReference type="PANTHER" id="PTHR22642:SF2">
    <property type="entry name" value="PROTEIN LONG AFTER FAR-RED 3"/>
    <property type="match status" value="1"/>
</dbReference>
<reference evidence="2" key="1">
    <citation type="submission" date="2015-10" db="EMBL/GenBank/DDBJ databases">
        <authorList>
            <person name="Gilbert D.G."/>
        </authorList>
    </citation>
    <scope>NUCLEOTIDE SEQUENCE</scope>
</reference>
<dbReference type="PANTHER" id="PTHR22642">
    <property type="entry name" value="IMIDAZOLONEPROPIONASE"/>
    <property type="match status" value="1"/>
</dbReference>
<dbReference type="Gene3D" id="2.30.40.10">
    <property type="entry name" value="Urease, subunit C, domain 1"/>
    <property type="match status" value="1"/>
</dbReference>
<dbReference type="SUPFAM" id="SSF51556">
    <property type="entry name" value="Metallo-dependent hydrolases"/>
    <property type="match status" value="1"/>
</dbReference>
<feature type="domain" description="Amidohydrolase 3" evidence="1">
    <location>
        <begin position="64"/>
        <end position="550"/>
    </location>
</feature>
<dbReference type="Pfam" id="PF07969">
    <property type="entry name" value="Amidohydro_3"/>
    <property type="match status" value="1"/>
</dbReference>
<dbReference type="AlphaFoldDB" id="A0A160VIM1"/>
<dbReference type="EMBL" id="FAXC01000412">
    <property type="protein sequence ID" value="CUV10402.1"/>
    <property type="molecule type" value="Genomic_DNA"/>
</dbReference>
<dbReference type="InterPro" id="IPR033932">
    <property type="entry name" value="YtcJ-like"/>
</dbReference>
<dbReference type="InterPro" id="IPR013108">
    <property type="entry name" value="Amidohydro_3"/>
</dbReference>
<dbReference type="GO" id="GO:0016810">
    <property type="term" value="F:hydrolase activity, acting on carbon-nitrogen (but not peptide) bonds"/>
    <property type="evidence" value="ECO:0007669"/>
    <property type="project" value="InterPro"/>
</dbReference>
<dbReference type="Gene3D" id="3.20.20.140">
    <property type="entry name" value="Metal-dependent hydrolases"/>
    <property type="match status" value="1"/>
</dbReference>
<dbReference type="InterPro" id="IPR011059">
    <property type="entry name" value="Metal-dep_hydrolase_composite"/>
</dbReference>
<dbReference type="InterPro" id="IPR032466">
    <property type="entry name" value="Metal_Hydrolase"/>
</dbReference>
<gene>
    <name evidence="2" type="ORF">MGWOODY_Mmi231</name>
</gene>
<proteinExistence type="predicted"/>
<protein>
    <submittedName>
        <fullName evidence="2">Exoenzymes regulatory protein AepA</fullName>
    </submittedName>
</protein>
<evidence type="ECO:0000259" key="1">
    <source>
        <dbReference type="Pfam" id="PF07969"/>
    </source>
</evidence>
<name>A0A160VIM1_9ZZZZ</name>